<keyword evidence="3" id="KW-0547">Nucleotide-binding</keyword>
<gene>
    <name evidence="3" type="ORF">HXW94_07005</name>
</gene>
<reference evidence="3 4" key="1">
    <citation type="submission" date="2020-06" db="EMBL/GenBank/DDBJ databases">
        <title>High-quality draft genome of sulfate reducer Desulfobacter latus type strain AcrS2 isolated from marine sediment.</title>
        <authorList>
            <person name="Hoppe M."/>
            <person name="Larsen C.K."/>
            <person name="Marshall I.P.G."/>
            <person name="Schramm A."/>
            <person name="Marietou A.G."/>
        </authorList>
    </citation>
    <scope>NUCLEOTIDE SEQUENCE [LARGE SCALE GENOMIC DNA]</scope>
    <source>
        <strain evidence="3 4">AcRS2</strain>
    </source>
</reference>
<dbReference type="GO" id="GO:0005524">
    <property type="term" value="F:ATP binding"/>
    <property type="evidence" value="ECO:0007669"/>
    <property type="project" value="UniProtKB-KW"/>
</dbReference>
<feature type="compositionally biased region" description="Polar residues" evidence="1">
    <location>
        <begin position="962"/>
        <end position="971"/>
    </location>
</feature>
<dbReference type="EMBL" id="JACADJ010000017">
    <property type="protein sequence ID" value="NWH04736.1"/>
    <property type="molecule type" value="Genomic_DNA"/>
</dbReference>
<keyword evidence="4" id="KW-1185">Reference proteome</keyword>
<dbReference type="Proteomes" id="UP000553343">
    <property type="component" value="Unassembled WGS sequence"/>
</dbReference>
<feature type="region of interest" description="Disordered" evidence="1">
    <location>
        <begin position="957"/>
        <end position="985"/>
    </location>
</feature>
<evidence type="ECO:0000259" key="2">
    <source>
        <dbReference type="Pfam" id="PF01935"/>
    </source>
</evidence>
<dbReference type="Pfam" id="PF01935">
    <property type="entry name" value="DUF87"/>
    <property type="match status" value="1"/>
</dbReference>
<dbReference type="InterPro" id="IPR002789">
    <property type="entry name" value="HerA_central"/>
</dbReference>
<dbReference type="Gene3D" id="3.40.50.300">
    <property type="entry name" value="P-loop containing nucleotide triphosphate hydrolases"/>
    <property type="match status" value="2"/>
</dbReference>
<dbReference type="SUPFAM" id="SSF52540">
    <property type="entry name" value="P-loop containing nucleoside triphosphate hydrolases"/>
    <property type="match status" value="1"/>
</dbReference>
<protein>
    <submittedName>
        <fullName evidence="3">ATP-binding protein</fullName>
    </submittedName>
</protein>
<proteinExistence type="predicted"/>
<accession>A0A850TBI5</accession>
<dbReference type="CDD" id="cd01127">
    <property type="entry name" value="TrwB_TraG_TraD_VirD4"/>
    <property type="match status" value="1"/>
</dbReference>
<name>A0A850TBI5_9BACT</name>
<evidence type="ECO:0000256" key="1">
    <source>
        <dbReference type="SAM" id="MobiDB-lite"/>
    </source>
</evidence>
<dbReference type="PANTHER" id="PTHR30121">
    <property type="entry name" value="UNCHARACTERIZED PROTEIN YJGR-RELATED"/>
    <property type="match status" value="1"/>
</dbReference>
<organism evidence="3 4">
    <name type="scientific">Desulfobacter latus</name>
    <dbReference type="NCBI Taxonomy" id="2292"/>
    <lineage>
        <taxon>Bacteria</taxon>
        <taxon>Pseudomonadati</taxon>
        <taxon>Thermodesulfobacteriota</taxon>
        <taxon>Desulfobacteria</taxon>
        <taxon>Desulfobacterales</taxon>
        <taxon>Desulfobacteraceae</taxon>
        <taxon>Desulfobacter</taxon>
    </lineage>
</organism>
<feature type="domain" description="Helicase HerA central" evidence="2">
    <location>
        <begin position="1029"/>
        <end position="1238"/>
    </location>
</feature>
<dbReference type="RefSeq" id="WP_178366192.1">
    <property type="nucleotide sequence ID" value="NZ_JACADJ010000017.1"/>
</dbReference>
<sequence length="1391" mass="158676">MPCRLYRNNTQGSRKRLLKTDFVFIKDKILGLKPKAKDSKKTSKPKQINGTPIEVILTGLWYALDEFKKECDSVIFEASPEFPEELTVEKEFQWLLPEIHSYRNLIRLYEQLHKETQNDHFLPFCHIPHYEEIFSVSDPEEANRVFKLGVNNLQVKNLLDAPDIDPNHSGYSCLKDLSYAFGNFIQSCLEKGFFHALSNDWLNVSKEYENTAKNMMGHGTGQGSKSPLLPLFYKAFFILQKPAHGHPFGFWNNYIDSALITGIHPALIEMLRHRDVFLLQSFSAKAEQYLMDRNKQKIPIKTWENICALTTIQYPLFGLISGQDRVLNTQTQSMGVMLHKFGAPEKRGGILSAKMLLKYEAPEDQALSNKALFRSSRESSLITRILEEYVKIHPHAEDGISIAVINIRNIQAIIAGIDQFLEKRLRHRNDSDAPAYYLTLILLTKTGEDHVIAHWLEAWRQRWSGAESDNTHGYYSQCRLSISQRFVSAENEIRDYNNIVSRENYEVDITLLPNFIESGSGGNEFLTMAPYEVDYNNLKYPVVEMPCGNSDDPGAQNRRARIISNRQFKLATVHSEMSAVLKQQIGESHVVRTTGNFEKWVDLIDKIHGKSSWVVCIDPFIDERLIAQYNHTGMAKREIIGFASGLGAHGELNYTVSTEKASLHTIKKGIARQLNRLVGPWEPDHLDIGAHTIVTHARTLAGMSLVRATAPKDEYVRNLIACALVRSALPSQADQSGFLCDELISLDTYRHWFDDADTGSLPDLLRIVACIEDDGIVHISAHLIECKFANHADAHLEKAHDQLQLGLRHLIPTFLPSRSSHQGRHDQRYWWGQLQRLIAGKSKIAHHEYERVMASLEKVLGGYYTIEWHASALVFWKDQIGDQFVIDEQWPFDFDDQNMEMEVVSCGKDLIHSLCCDGDNTALIPIPRTSIIYRYGDGEDEKKSDGIDEKTEQELDGFSLLGNDSENASDTSEYETPPPEDPIGILEDIEGKETISPPDENKNKIPSRVFLGHAISNMTQTDKKIYWEFGHEQLNNRHFLIFGQSGAGKTYAIQSILYELSSLNQNSVILDYTNGFDANQLENEIVETVKPKQYYVADTPLPINPFRKQYNYINGRQSPEKVNNTASRVMSVFGSVYPLGDQQKSALYKAVKEGLQHYDKNMDLEKLIDILEEYSTEKGIKKNAATSLLSRIEPFVDQEPFKGDLPDSWKGFFQDITHRLHIIQMAGCAPDISQLITEFSLVDFYWYCRSNGSKDHPRVMVLDEIQNLNHKLESPLAKFLTEGRKFGISNILATQTIRNLQSEEQDRLFQAAHKLFFKPATPEIDEYAKLLEKTTSEAALKWRERLSTLQKGQCYSVGPVWNKGADKLYENKAYRIQITSLPERIKGNHYD</sequence>
<dbReference type="PANTHER" id="PTHR30121:SF11">
    <property type="entry name" value="AAA+ ATPASE DOMAIN-CONTAINING PROTEIN"/>
    <property type="match status" value="1"/>
</dbReference>
<keyword evidence="3" id="KW-0067">ATP-binding</keyword>
<comment type="caution">
    <text evidence="3">The sequence shown here is derived from an EMBL/GenBank/DDBJ whole genome shotgun (WGS) entry which is preliminary data.</text>
</comment>
<dbReference type="InterPro" id="IPR051162">
    <property type="entry name" value="T4SS_component"/>
</dbReference>
<dbReference type="InterPro" id="IPR027417">
    <property type="entry name" value="P-loop_NTPase"/>
</dbReference>
<evidence type="ECO:0000313" key="4">
    <source>
        <dbReference type="Proteomes" id="UP000553343"/>
    </source>
</evidence>
<evidence type="ECO:0000313" key="3">
    <source>
        <dbReference type="EMBL" id="NWH04736.1"/>
    </source>
</evidence>